<organism evidence="1 2">
    <name type="scientific">Jeotgalibaca ciconiae</name>
    <dbReference type="NCBI Taxonomy" id="2496265"/>
    <lineage>
        <taxon>Bacteria</taxon>
        <taxon>Bacillati</taxon>
        <taxon>Bacillota</taxon>
        <taxon>Bacilli</taxon>
        <taxon>Lactobacillales</taxon>
        <taxon>Carnobacteriaceae</taxon>
        <taxon>Jeotgalibaca</taxon>
    </lineage>
</organism>
<evidence type="ECO:0000313" key="1">
    <source>
        <dbReference type="EMBL" id="AZP03411.1"/>
    </source>
</evidence>
<dbReference type="PANTHER" id="PTHR10000">
    <property type="entry name" value="PHOSPHOSERINE PHOSPHATASE"/>
    <property type="match status" value="1"/>
</dbReference>
<dbReference type="SUPFAM" id="SSF56784">
    <property type="entry name" value="HAD-like"/>
    <property type="match status" value="1"/>
</dbReference>
<dbReference type="GO" id="GO:0000287">
    <property type="term" value="F:magnesium ion binding"/>
    <property type="evidence" value="ECO:0007669"/>
    <property type="project" value="TreeGrafter"/>
</dbReference>
<dbReference type="NCBIfam" id="TIGR01484">
    <property type="entry name" value="HAD-SF-IIB"/>
    <property type="match status" value="1"/>
</dbReference>
<protein>
    <submittedName>
        <fullName evidence="1">HAD family phosphatase</fullName>
    </submittedName>
</protein>
<dbReference type="Proteomes" id="UP000273326">
    <property type="component" value="Chromosome"/>
</dbReference>
<evidence type="ECO:0000313" key="2">
    <source>
        <dbReference type="Proteomes" id="UP000273326"/>
    </source>
</evidence>
<dbReference type="InterPro" id="IPR000150">
    <property type="entry name" value="Cof"/>
</dbReference>
<dbReference type="OrthoDB" id="9806027at2"/>
<name>A0A3Q9BIW3_9LACT</name>
<dbReference type="Pfam" id="PF08282">
    <property type="entry name" value="Hydrolase_3"/>
    <property type="match status" value="1"/>
</dbReference>
<dbReference type="InterPro" id="IPR006379">
    <property type="entry name" value="HAD-SF_hydro_IIB"/>
</dbReference>
<dbReference type="InterPro" id="IPR036412">
    <property type="entry name" value="HAD-like_sf"/>
</dbReference>
<dbReference type="SFLD" id="SFLDS00003">
    <property type="entry name" value="Haloacid_Dehalogenase"/>
    <property type="match status" value="1"/>
</dbReference>
<dbReference type="EMBL" id="CP034465">
    <property type="protein sequence ID" value="AZP03411.1"/>
    <property type="molecule type" value="Genomic_DNA"/>
</dbReference>
<keyword evidence="2" id="KW-1185">Reference proteome</keyword>
<dbReference type="KEGG" id="jeh:EJN90_01315"/>
<proteinExistence type="predicted"/>
<dbReference type="SFLD" id="SFLDG01140">
    <property type="entry name" value="C2.B:_Phosphomannomutase_and_P"/>
    <property type="match status" value="1"/>
</dbReference>
<accession>A0A3Q9BIW3</accession>
<dbReference type="GO" id="GO:0005829">
    <property type="term" value="C:cytosol"/>
    <property type="evidence" value="ECO:0007669"/>
    <property type="project" value="TreeGrafter"/>
</dbReference>
<dbReference type="RefSeq" id="WP_126108502.1">
    <property type="nucleotide sequence ID" value="NZ_CP034465.1"/>
</dbReference>
<dbReference type="Gene3D" id="3.30.1240.10">
    <property type="match status" value="1"/>
</dbReference>
<reference evidence="2" key="1">
    <citation type="submission" date="2018-12" db="EMBL/GenBank/DDBJ databases">
        <title>Complete genome sequencing of Jeotgalibaca sp. H21T32.</title>
        <authorList>
            <person name="Bae J.-W."/>
            <person name="Lee S.-Y."/>
        </authorList>
    </citation>
    <scope>NUCLEOTIDE SEQUENCE [LARGE SCALE GENOMIC DNA]</scope>
    <source>
        <strain evidence="2">H21T32</strain>
    </source>
</reference>
<dbReference type="GO" id="GO:0016791">
    <property type="term" value="F:phosphatase activity"/>
    <property type="evidence" value="ECO:0007669"/>
    <property type="project" value="TreeGrafter"/>
</dbReference>
<gene>
    <name evidence="1" type="ORF">EJN90_01315</name>
</gene>
<dbReference type="SFLD" id="SFLDG01144">
    <property type="entry name" value="C2.B.4:_PGP_Like"/>
    <property type="match status" value="1"/>
</dbReference>
<dbReference type="PANTHER" id="PTHR10000:SF55">
    <property type="entry name" value="5-AMINO-6-(5-PHOSPHO-D-RIBITYLAMINO)URACIL PHOSPHATASE YCSE"/>
    <property type="match status" value="1"/>
</dbReference>
<dbReference type="PRINTS" id="PR00119">
    <property type="entry name" value="CATATPASE"/>
</dbReference>
<dbReference type="NCBIfam" id="TIGR00099">
    <property type="entry name" value="Cof-subfamily"/>
    <property type="match status" value="1"/>
</dbReference>
<sequence>MIELIVSDMDGTLLNNKLAVSDTNRQAIEFAQSKGIKFMVATGRGYTEAVPALHEAGIYCPMITVNGGQLYDEEGTLVENIGIDKKRIKNILNFVKSKGLYAEVVTTEGVYSDDKVGRIETMTTLLQKTNPDTTFKMALILALGRLELLNIHYVDDFDEILNKESSEMLKVLVFSNIGQPELQVIRDEFESDSELVITSSFFNNIEINHVQAQKGIALERVAKHMKIPLKNIMAIGDNFNDASMLEKAGVSFAMGNAELGVKKIAKYETGTNNDHGVADAIFRCINENL</sequence>
<dbReference type="CDD" id="cd07516">
    <property type="entry name" value="HAD_Pase"/>
    <property type="match status" value="1"/>
</dbReference>
<dbReference type="PROSITE" id="PS01228">
    <property type="entry name" value="COF_1"/>
    <property type="match status" value="1"/>
</dbReference>
<dbReference type="Gene3D" id="3.40.50.1000">
    <property type="entry name" value="HAD superfamily/HAD-like"/>
    <property type="match status" value="1"/>
</dbReference>
<dbReference type="InterPro" id="IPR023214">
    <property type="entry name" value="HAD_sf"/>
</dbReference>
<dbReference type="PROSITE" id="PS01229">
    <property type="entry name" value="COF_2"/>
    <property type="match status" value="1"/>
</dbReference>
<dbReference type="AlphaFoldDB" id="A0A3Q9BIW3"/>